<feature type="transmembrane region" description="Helical" evidence="1">
    <location>
        <begin position="36"/>
        <end position="61"/>
    </location>
</feature>
<dbReference type="InterPro" id="IPR052728">
    <property type="entry name" value="O2_lipid_transport_reg"/>
</dbReference>
<accession>A0A0M3J376</accession>
<protein>
    <submittedName>
        <fullName evidence="5 6">Acyltransferase</fullName>
    </submittedName>
</protein>
<gene>
    <name evidence="2" type="ORF">ASIM_LOCUS1860</name>
    <name evidence="3" type="ORF">ASIM_LOCUS1908</name>
</gene>
<dbReference type="PANTHER" id="PTHR11161">
    <property type="entry name" value="O-ACYLTRANSFERASE"/>
    <property type="match status" value="1"/>
</dbReference>
<dbReference type="EMBL" id="UYRR01002216">
    <property type="protein sequence ID" value="VDK19376.1"/>
    <property type="molecule type" value="Genomic_DNA"/>
</dbReference>
<feature type="transmembrane region" description="Helical" evidence="1">
    <location>
        <begin position="147"/>
        <end position="168"/>
    </location>
</feature>
<sequence>MYLNAVYTKPWSRAPAFLIGLLFSFIFVSDSKLDKIISIVILFLFVIVGLFIVFAIFPFALNMKASSQFLMALYASVHRSVWCAIICAMIYVCYRKSGREFGAFLEWRIFNPLSKLTYLVFVLSEPVSLFLFSSLHRPVYATHWSTFYIALGTIVLSYIVAIALDVLIARPMRNLLIFVIGPYLNENKSSYEKACTNGKEPH</sequence>
<evidence type="ECO:0000313" key="6">
    <source>
        <dbReference type="WBParaSite" id="ASIM_0000203701-mRNA-1"/>
    </source>
</evidence>
<evidence type="ECO:0000313" key="2">
    <source>
        <dbReference type="EMBL" id="VDK19376.1"/>
    </source>
</evidence>
<keyword evidence="1" id="KW-0472">Membrane</keyword>
<dbReference type="OrthoDB" id="207378at2759"/>
<reference evidence="5 6" key="1">
    <citation type="submission" date="2017-02" db="UniProtKB">
        <authorList>
            <consortium name="WormBaseParasite"/>
        </authorList>
    </citation>
    <scope>IDENTIFICATION</scope>
</reference>
<reference evidence="2 4" key="2">
    <citation type="submission" date="2018-11" db="EMBL/GenBank/DDBJ databases">
        <authorList>
            <consortium name="Pathogen Informatics"/>
        </authorList>
    </citation>
    <scope>NUCLEOTIDE SEQUENCE [LARGE SCALE GENOMIC DNA]</scope>
</reference>
<feature type="transmembrane region" description="Helical" evidence="1">
    <location>
        <begin position="73"/>
        <end position="94"/>
    </location>
</feature>
<evidence type="ECO:0000313" key="3">
    <source>
        <dbReference type="EMBL" id="VDK19437.1"/>
    </source>
</evidence>
<keyword evidence="4" id="KW-1185">Reference proteome</keyword>
<evidence type="ECO:0000313" key="4">
    <source>
        <dbReference type="Proteomes" id="UP000267096"/>
    </source>
</evidence>
<organism evidence="5">
    <name type="scientific">Anisakis simplex</name>
    <name type="common">Herring worm</name>
    <dbReference type="NCBI Taxonomy" id="6269"/>
    <lineage>
        <taxon>Eukaryota</taxon>
        <taxon>Metazoa</taxon>
        <taxon>Ecdysozoa</taxon>
        <taxon>Nematoda</taxon>
        <taxon>Chromadorea</taxon>
        <taxon>Rhabditida</taxon>
        <taxon>Spirurina</taxon>
        <taxon>Ascaridomorpha</taxon>
        <taxon>Ascaridoidea</taxon>
        <taxon>Anisakidae</taxon>
        <taxon>Anisakis</taxon>
        <taxon>Anisakis simplex complex</taxon>
    </lineage>
</organism>
<feature type="transmembrane region" description="Helical" evidence="1">
    <location>
        <begin position="12"/>
        <end position="29"/>
    </location>
</feature>
<dbReference type="AlphaFoldDB" id="A0A0M3J376"/>
<dbReference type="Proteomes" id="UP000267096">
    <property type="component" value="Unassembled WGS sequence"/>
</dbReference>
<keyword evidence="1" id="KW-1133">Transmembrane helix</keyword>
<evidence type="ECO:0000256" key="1">
    <source>
        <dbReference type="SAM" id="Phobius"/>
    </source>
</evidence>
<dbReference type="WBParaSite" id="ASIM_0000203701-mRNA-1">
    <property type="protein sequence ID" value="ASIM_0000203701-mRNA-1"/>
    <property type="gene ID" value="ASIM_0000203701"/>
</dbReference>
<dbReference type="EMBL" id="UYRR01002288">
    <property type="protein sequence ID" value="VDK19437.1"/>
    <property type="molecule type" value="Genomic_DNA"/>
</dbReference>
<dbReference type="WBParaSite" id="ASIM_0000198801-mRNA-1">
    <property type="protein sequence ID" value="ASIM_0000198801-mRNA-1"/>
    <property type="gene ID" value="ASIM_0000198801"/>
</dbReference>
<keyword evidence="1" id="KW-0812">Transmembrane</keyword>
<feature type="transmembrane region" description="Helical" evidence="1">
    <location>
        <begin position="115"/>
        <end position="135"/>
    </location>
</feature>
<proteinExistence type="predicted"/>
<dbReference type="PANTHER" id="PTHR11161:SF14">
    <property type="entry name" value="NOSE RESISTANT-TO-FLUOXETINE PROTEIN N-TERMINAL DOMAIN-CONTAINING PROTEIN"/>
    <property type="match status" value="1"/>
</dbReference>
<evidence type="ECO:0000313" key="5">
    <source>
        <dbReference type="WBParaSite" id="ASIM_0000198801-mRNA-1"/>
    </source>
</evidence>
<name>A0A0M3J376_ANISI</name>